<evidence type="ECO:0000313" key="8">
    <source>
        <dbReference type="Proteomes" id="UP000037069"/>
    </source>
</evidence>
<dbReference type="GO" id="GO:0005516">
    <property type="term" value="F:calmodulin binding"/>
    <property type="evidence" value="ECO:0007669"/>
    <property type="project" value="TreeGrafter"/>
</dbReference>
<evidence type="ECO:0000259" key="6">
    <source>
        <dbReference type="PROSITE" id="PS51665"/>
    </source>
</evidence>
<dbReference type="Proteomes" id="UP000037069">
    <property type="component" value="Unassembled WGS sequence"/>
</dbReference>
<dbReference type="InterPro" id="IPR027012">
    <property type="entry name" value="Enkurin_dom"/>
</dbReference>
<dbReference type="PANTHER" id="PTHR21490">
    <property type="entry name" value="ENKURIN-RELATED"/>
    <property type="match status" value="1"/>
</dbReference>
<organism evidence="7 8">
    <name type="scientific">Lucilia cuprina</name>
    <name type="common">Green bottle fly</name>
    <name type="synonym">Australian sheep blowfly</name>
    <dbReference type="NCBI Taxonomy" id="7375"/>
    <lineage>
        <taxon>Eukaryota</taxon>
        <taxon>Metazoa</taxon>
        <taxon>Ecdysozoa</taxon>
        <taxon>Arthropoda</taxon>
        <taxon>Hexapoda</taxon>
        <taxon>Insecta</taxon>
        <taxon>Pterygota</taxon>
        <taxon>Neoptera</taxon>
        <taxon>Endopterygota</taxon>
        <taxon>Diptera</taxon>
        <taxon>Brachycera</taxon>
        <taxon>Muscomorpha</taxon>
        <taxon>Oestroidea</taxon>
        <taxon>Calliphoridae</taxon>
        <taxon>Luciliinae</taxon>
        <taxon>Lucilia</taxon>
    </lineage>
</organism>
<keyword evidence="5" id="KW-0966">Cell projection</keyword>
<accession>A0A0L0CDC3</accession>
<evidence type="ECO:0000256" key="3">
    <source>
        <dbReference type="ARBA" id="ARBA00022490"/>
    </source>
</evidence>
<evidence type="ECO:0000256" key="1">
    <source>
        <dbReference type="ARBA" id="ARBA00004138"/>
    </source>
</evidence>
<name>A0A0L0CDC3_LUCCU</name>
<evidence type="ECO:0000256" key="5">
    <source>
        <dbReference type="ARBA" id="ARBA00023273"/>
    </source>
</evidence>
<comment type="subcellular location">
    <subcellularLocation>
        <location evidence="1">Cell projection</location>
        <location evidence="1">Cilium</location>
    </subcellularLocation>
    <subcellularLocation>
        <location evidence="2">Cytoplasm</location>
        <location evidence="2">Cytoskeleton</location>
    </subcellularLocation>
</comment>
<evidence type="ECO:0000313" key="7">
    <source>
        <dbReference type="EMBL" id="KNC30393.1"/>
    </source>
</evidence>
<dbReference type="GO" id="GO:0005879">
    <property type="term" value="C:axonemal microtubule"/>
    <property type="evidence" value="ECO:0007669"/>
    <property type="project" value="TreeGrafter"/>
</dbReference>
<comment type="caution">
    <text evidence="7">The sequence shown here is derived from an EMBL/GenBank/DDBJ whole genome shotgun (WGS) entry which is preliminary data.</text>
</comment>
<dbReference type="GO" id="GO:0001669">
    <property type="term" value="C:acrosomal vesicle"/>
    <property type="evidence" value="ECO:0007669"/>
    <property type="project" value="TreeGrafter"/>
</dbReference>
<reference evidence="7 8" key="1">
    <citation type="journal article" date="2015" name="Nat. Commun.">
        <title>Lucilia cuprina genome unlocks parasitic fly biology to underpin future interventions.</title>
        <authorList>
            <person name="Anstead C.A."/>
            <person name="Korhonen P.K."/>
            <person name="Young N.D."/>
            <person name="Hall R.S."/>
            <person name="Jex A.R."/>
            <person name="Murali S.C."/>
            <person name="Hughes D.S."/>
            <person name="Lee S.F."/>
            <person name="Perry T."/>
            <person name="Stroehlein A.J."/>
            <person name="Ansell B.R."/>
            <person name="Breugelmans B."/>
            <person name="Hofmann A."/>
            <person name="Qu J."/>
            <person name="Dugan S."/>
            <person name="Lee S.L."/>
            <person name="Chao H."/>
            <person name="Dinh H."/>
            <person name="Han Y."/>
            <person name="Doddapaneni H.V."/>
            <person name="Worley K.C."/>
            <person name="Muzny D.M."/>
            <person name="Ioannidis P."/>
            <person name="Waterhouse R.M."/>
            <person name="Zdobnov E.M."/>
            <person name="James P.J."/>
            <person name="Bagnall N.H."/>
            <person name="Kotze A.C."/>
            <person name="Gibbs R.A."/>
            <person name="Richards S."/>
            <person name="Batterham P."/>
            <person name="Gasser R.B."/>
        </authorList>
    </citation>
    <scope>NUCLEOTIDE SEQUENCE [LARGE SCALE GENOMIC DNA]</scope>
    <source>
        <strain evidence="7 8">LS</strain>
        <tissue evidence="7">Full body</tissue>
    </source>
</reference>
<dbReference type="PANTHER" id="PTHR21490:SF0">
    <property type="entry name" value="ENKURIN"/>
    <property type="match status" value="1"/>
</dbReference>
<keyword evidence="8" id="KW-1185">Reference proteome</keyword>
<dbReference type="OrthoDB" id="2123594at2759"/>
<dbReference type="EMBL" id="JRES01000534">
    <property type="protein sequence ID" value="KNC30393.1"/>
    <property type="molecule type" value="Genomic_DNA"/>
</dbReference>
<dbReference type="STRING" id="7375.A0A0L0CDC3"/>
<protein>
    <recommendedName>
        <fullName evidence="6">Enkurin domain-containing protein</fullName>
    </recommendedName>
</protein>
<gene>
    <name evidence="7" type="ORF">FF38_02679</name>
</gene>
<feature type="domain" description="Enkurin" evidence="6">
    <location>
        <begin position="215"/>
        <end position="307"/>
    </location>
</feature>
<dbReference type="Pfam" id="PF13864">
    <property type="entry name" value="Enkurin"/>
    <property type="match status" value="1"/>
</dbReference>
<proteinExistence type="predicted"/>
<dbReference type="InterPro" id="IPR052102">
    <property type="entry name" value="Enkurin_domain-protein"/>
</dbReference>
<evidence type="ECO:0000256" key="4">
    <source>
        <dbReference type="ARBA" id="ARBA00023212"/>
    </source>
</evidence>
<evidence type="ECO:0000256" key="2">
    <source>
        <dbReference type="ARBA" id="ARBA00004245"/>
    </source>
</evidence>
<keyword evidence="4" id="KW-0206">Cytoskeleton</keyword>
<keyword evidence="3" id="KW-0963">Cytoplasm</keyword>
<dbReference type="AlphaFoldDB" id="A0A0L0CDC3"/>
<dbReference type="OMA" id="EMPGMRV"/>
<sequence>MSLVYITYHDENIFDVDKEKDYFTTREKLKYISKYRQMVKEEKQARHIVELPDRKKLLTSAVKNNHQTMGYAQTPVELPCNFLKKNSGVKWQRLNEHVCPPKKEIPPVPHFSRSPGNNIAKDNKKELLIKKEKEDLLCPHTRYFKGHEHRANFVAINVDLIKNLKAKKPPPRYVDTPKGDRHNLLNTGLVPQYICSKNFAKVPCYLNARKKFLSKLNAQCENARLEAENACLRADRYSGVKKLTQEERQEILKGLKTNFAELFKTYQSLSLYTDTVAKKLHKSKIENDLRQLEQDIYVMEQNPEIYVSEY</sequence>
<dbReference type="PROSITE" id="PS51665">
    <property type="entry name" value="ENKURIN"/>
    <property type="match status" value="1"/>
</dbReference>